<evidence type="ECO:0000313" key="5">
    <source>
        <dbReference type="EMBL" id="UOD50009.1"/>
    </source>
</evidence>
<comment type="similarity">
    <text evidence="1">Belongs to the leucine-binding protein family.</text>
</comment>
<keyword evidence="6" id="KW-1185">Reference proteome</keyword>
<evidence type="ECO:0000313" key="6">
    <source>
        <dbReference type="Proteomes" id="UP000831607"/>
    </source>
</evidence>
<dbReference type="CDD" id="cd06359">
    <property type="entry name" value="PBP1_Nba-like"/>
    <property type="match status" value="1"/>
</dbReference>
<dbReference type="InterPro" id="IPR051010">
    <property type="entry name" value="BCAA_transport"/>
</dbReference>
<gene>
    <name evidence="5" type="ORF">DHf2319_11295</name>
</gene>
<dbReference type="InterPro" id="IPR028081">
    <property type="entry name" value="Leu-bd"/>
</dbReference>
<evidence type="ECO:0000256" key="3">
    <source>
        <dbReference type="SAM" id="SignalP"/>
    </source>
</evidence>
<dbReference type="EMBL" id="CP063982">
    <property type="protein sequence ID" value="UOD50009.1"/>
    <property type="molecule type" value="Genomic_DNA"/>
</dbReference>
<dbReference type="RefSeq" id="WP_243478404.1">
    <property type="nucleotide sequence ID" value="NZ_CP063982.1"/>
</dbReference>
<feature type="domain" description="Leucine-binding protein" evidence="4">
    <location>
        <begin position="29"/>
        <end position="363"/>
    </location>
</feature>
<dbReference type="Proteomes" id="UP000831607">
    <property type="component" value="Chromosome"/>
</dbReference>
<proteinExistence type="inferred from homology"/>
<name>A0ABY4AI94_9BURK</name>
<dbReference type="InterPro" id="IPR028082">
    <property type="entry name" value="Peripla_BP_I"/>
</dbReference>
<keyword evidence="2 3" id="KW-0732">Signal</keyword>
<dbReference type="PANTHER" id="PTHR30483:SF6">
    <property type="entry name" value="PERIPLASMIC BINDING PROTEIN OF ABC TRANSPORTER FOR NATURAL AMINO ACIDS"/>
    <property type="match status" value="1"/>
</dbReference>
<sequence>MKSRFLTRSVCSLAIASATLFGGIAHAQMKVGFMATLSGPAAALGQDMYDGFMLGLEQSGGKLGGVEVEVIREDDQLKPDLAVQTVNRFIERDQVDVVAGITFSNVMMAVANPLAESGTVFVGMNAGPAPLAGERCAPNFFFVGYQNDQQAEGVGKYATDKGYNNVYLMAPNYQAGKDAVGGFKRYYKGGIAGEVYTRVNQPDYSAEIAQLQAANPDAVYVFYPGGMGINFIKQFRQAGLLGKIPLLSVSSFDGSTLPALKETALGAISGSFWGADFDNPANKKFIETFEAKYGRIPSQYAAQAYDGALLLDAALKKIGGKYQDKDALKKALREVDFGSVRGAFKFNKNGFPIHDMYVFEVAPDSKGRISHKTLQKTLPNHPDSYVGKCPL</sequence>
<dbReference type="Gene3D" id="3.40.50.2300">
    <property type="match status" value="2"/>
</dbReference>
<protein>
    <submittedName>
        <fullName evidence="5">ABC transporter substrate-binding protein</fullName>
    </submittedName>
</protein>
<evidence type="ECO:0000256" key="2">
    <source>
        <dbReference type="ARBA" id="ARBA00022729"/>
    </source>
</evidence>
<evidence type="ECO:0000259" key="4">
    <source>
        <dbReference type="Pfam" id="PF13458"/>
    </source>
</evidence>
<dbReference type="SUPFAM" id="SSF53822">
    <property type="entry name" value="Periplasmic binding protein-like I"/>
    <property type="match status" value="1"/>
</dbReference>
<dbReference type="PANTHER" id="PTHR30483">
    <property type="entry name" value="LEUCINE-SPECIFIC-BINDING PROTEIN"/>
    <property type="match status" value="1"/>
</dbReference>
<dbReference type="Pfam" id="PF13458">
    <property type="entry name" value="Peripla_BP_6"/>
    <property type="match status" value="1"/>
</dbReference>
<feature type="signal peptide" evidence="3">
    <location>
        <begin position="1"/>
        <end position="27"/>
    </location>
</feature>
<evidence type="ECO:0000256" key="1">
    <source>
        <dbReference type="ARBA" id="ARBA00010062"/>
    </source>
</evidence>
<reference evidence="5 6" key="1">
    <citation type="submission" date="2020-11" db="EMBL/GenBank/DDBJ databases">
        <title>Algicoccus daihaiensis sp.nov., isolated from Daihai Lake in Inner Mongolia.</title>
        <authorList>
            <person name="Kai J."/>
        </authorList>
    </citation>
    <scope>NUCLEOTIDE SEQUENCE [LARGE SCALE GENOMIC DNA]</scope>
    <source>
        <strain evidence="6">f23</strain>
    </source>
</reference>
<accession>A0ABY4AI94</accession>
<feature type="chain" id="PRO_5045582406" evidence="3">
    <location>
        <begin position="28"/>
        <end position="391"/>
    </location>
</feature>
<organism evidence="5 6">
    <name type="scientific">Orrella daihaiensis</name>
    <dbReference type="NCBI Taxonomy" id="2782176"/>
    <lineage>
        <taxon>Bacteria</taxon>
        <taxon>Pseudomonadati</taxon>
        <taxon>Pseudomonadota</taxon>
        <taxon>Betaproteobacteria</taxon>
        <taxon>Burkholderiales</taxon>
        <taxon>Alcaligenaceae</taxon>
        <taxon>Orrella</taxon>
    </lineage>
</organism>